<evidence type="ECO:0000256" key="1">
    <source>
        <dbReference type="ARBA" id="ARBA00006484"/>
    </source>
</evidence>
<dbReference type="PANTHER" id="PTHR24320:SF148">
    <property type="entry name" value="NAD(P)-BINDING ROSSMANN-FOLD SUPERFAMILY PROTEIN"/>
    <property type="match status" value="1"/>
</dbReference>
<dbReference type="GO" id="GO:0016491">
    <property type="term" value="F:oxidoreductase activity"/>
    <property type="evidence" value="ECO:0007669"/>
    <property type="project" value="UniProtKB-KW"/>
</dbReference>
<keyword evidence="2" id="KW-0560">Oxidoreductase</keyword>
<accession>A0A7K1L1N6</accession>
<dbReference type="Proteomes" id="UP000432015">
    <property type="component" value="Unassembled WGS sequence"/>
</dbReference>
<dbReference type="FunFam" id="3.40.50.720:FF:000594">
    <property type="entry name" value="Short-chain oxidoreductase"/>
    <property type="match status" value="1"/>
</dbReference>
<dbReference type="PANTHER" id="PTHR24320">
    <property type="entry name" value="RETINOL DEHYDROGENASE"/>
    <property type="match status" value="1"/>
</dbReference>
<dbReference type="AlphaFoldDB" id="A0A7K1L1N6"/>
<dbReference type="NCBIfam" id="NF004845">
    <property type="entry name" value="PRK06196.1"/>
    <property type="match status" value="1"/>
</dbReference>
<dbReference type="Gene3D" id="3.40.50.720">
    <property type="entry name" value="NAD(P)-binding Rossmann-like Domain"/>
    <property type="match status" value="1"/>
</dbReference>
<dbReference type="RefSeq" id="WP_156217298.1">
    <property type="nucleotide sequence ID" value="NZ_WOFH01000005.1"/>
</dbReference>
<dbReference type="PRINTS" id="PR00081">
    <property type="entry name" value="GDHRDH"/>
</dbReference>
<keyword evidence="5" id="KW-1185">Reference proteome</keyword>
<dbReference type="SUPFAM" id="SSF51735">
    <property type="entry name" value="NAD(P)-binding Rossmann-fold domains"/>
    <property type="match status" value="1"/>
</dbReference>
<evidence type="ECO:0000313" key="4">
    <source>
        <dbReference type="EMBL" id="MUN38146.1"/>
    </source>
</evidence>
<dbReference type="Pfam" id="PF00106">
    <property type="entry name" value="adh_short"/>
    <property type="match status" value="1"/>
</dbReference>
<comment type="caution">
    <text evidence="4">The sequence shown here is derived from an EMBL/GenBank/DDBJ whole genome shotgun (WGS) entry which is preliminary data.</text>
</comment>
<proteinExistence type="inferred from homology"/>
<dbReference type="EMBL" id="WOFH01000005">
    <property type="protein sequence ID" value="MUN38146.1"/>
    <property type="molecule type" value="Genomic_DNA"/>
</dbReference>
<dbReference type="InterPro" id="IPR002347">
    <property type="entry name" value="SDR_fam"/>
</dbReference>
<organism evidence="4 5">
    <name type="scientific">Actinomadura litoris</name>
    <dbReference type="NCBI Taxonomy" id="2678616"/>
    <lineage>
        <taxon>Bacteria</taxon>
        <taxon>Bacillati</taxon>
        <taxon>Actinomycetota</taxon>
        <taxon>Actinomycetes</taxon>
        <taxon>Streptosporangiales</taxon>
        <taxon>Thermomonosporaceae</taxon>
        <taxon>Actinomadura</taxon>
    </lineage>
</organism>
<evidence type="ECO:0000313" key="5">
    <source>
        <dbReference type="Proteomes" id="UP000432015"/>
    </source>
</evidence>
<protein>
    <recommendedName>
        <fullName evidence="3">Probable oxidoreductase</fullName>
    </recommendedName>
</protein>
<reference evidence="4 5" key="1">
    <citation type="submission" date="2019-11" db="EMBL/GenBank/DDBJ databases">
        <authorList>
            <person name="Cao P."/>
        </authorList>
    </citation>
    <scope>NUCLEOTIDE SEQUENCE [LARGE SCALE GENOMIC DNA]</scope>
    <source>
        <strain evidence="4 5">NEAU-AAG5</strain>
    </source>
</reference>
<name>A0A7K1L1N6_9ACTN</name>
<dbReference type="InterPro" id="IPR036291">
    <property type="entry name" value="NAD(P)-bd_dom_sf"/>
</dbReference>
<gene>
    <name evidence="4" type="ORF">GNZ18_16245</name>
</gene>
<evidence type="ECO:0000256" key="2">
    <source>
        <dbReference type="ARBA" id="ARBA00023002"/>
    </source>
</evidence>
<evidence type="ECO:0000256" key="3">
    <source>
        <dbReference type="ARBA" id="ARBA00071493"/>
    </source>
</evidence>
<sequence length="316" mass="33003">MTTPQHKIGSGFGARSTTADVLAGIDLSGRLAVVTGGASGLGLATTRALTQAGARVIVPARRRPAAEEALKDVPGVEIEELDLADPRSIESFAERFLASRRPVDLMINNAGVMASPEARVGPGWESQFGVNHLGHHALVNRLWPAIADGGARVVSVSSNGHQLSDIRWDDVHFENGYDKWLAYGQAKTANALFAVHLDALGRDAGVRAFSVHPGTIATSLGRHMSERELADLSAMIEASPTNTGWKTPEQGAATQVWAATSPLLDGLGGVYCEDGDIAEPAEPGAVLGNGVAAWAADAEAAARLWRLSADLTGIPA</sequence>
<comment type="similarity">
    <text evidence="1">Belongs to the short-chain dehydrogenases/reductases (SDR) family.</text>
</comment>